<dbReference type="EMBL" id="GBXM01007460">
    <property type="protein sequence ID" value="JAI01118.1"/>
    <property type="molecule type" value="Transcribed_RNA"/>
</dbReference>
<reference evidence="2" key="2">
    <citation type="journal article" date="2015" name="Fish Shellfish Immunol.">
        <title>Early steps in the European eel (Anguilla anguilla)-Vibrio vulnificus interaction in the gills: Role of the RtxA13 toxin.</title>
        <authorList>
            <person name="Callol A."/>
            <person name="Pajuelo D."/>
            <person name="Ebbesson L."/>
            <person name="Teles M."/>
            <person name="MacKenzie S."/>
            <person name="Amaro C."/>
        </authorList>
    </citation>
    <scope>NUCLEOTIDE SEQUENCE</scope>
</reference>
<proteinExistence type="predicted"/>
<reference evidence="2" key="1">
    <citation type="submission" date="2014-11" db="EMBL/GenBank/DDBJ databases">
        <authorList>
            <person name="Amaro Gonzalez C."/>
        </authorList>
    </citation>
    <scope>NUCLEOTIDE SEQUENCE</scope>
</reference>
<keyword evidence="1" id="KW-0472">Membrane</keyword>
<keyword evidence="1" id="KW-1133">Transmembrane helix</keyword>
<organism evidence="2">
    <name type="scientific">Anguilla anguilla</name>
    <name type="common">European freshwater eel</name>
    <name type="synonym">Muraena anguilla</name>
    <dbReference type="NCBI Taxonomy" id="7936"/>
    <lineage>
        <taxon>Eukaryota</taxon>
        <taxon>Metazoa</taxon>
        <taxon>Chordata</taxon>
        <taxon>Craniata</taxon>
        <taxon>Vertebrata</taxon>
        <taxon>Euteleostomi</taxon>
        <taxon>Actinopterygii</taxon>
        <taxon>Neopterygii</taxon>
        <taxon>Teleostei</taxon>
        <taxon>Anguilliformes</taxon>
        <taxon>Anguillidae</taxon>
        <taxon>Anguilla</taxon>
    </lineage>
</organism>
<accession>A0A0E9XEE4</accession>
<sequence length="45" mass="5446">MFLLKLLNYKKYAHGIFSRIFIILHVPIFKLYFKQAFWIASLAIQ</sequence>
<dbReference type="AlphaFoldDB" id="A0A0E9XEE4"/>
<protein>
    <submittedName>
        <fullName evidence="2">Uncharacterized protein</fullName>
    </submittedName>
</protein>
<name>A0A0E9XEE4_ANGAN</name>
<evidence type="ECO:0000256" key="1">
    <source>
        <dbReference type="SAM" id="Phobius"/>
    </source>
</evidence>
<feature type="transmembrane region" description="Helical" evidence="1">
    <location>
        <begin position="12"/>
        <end position="33"/>
    </location>
</feature>
<keyword evidence="1" id="KW-0812">Transmembrane</keyword>
<evidence type="ECO:0000313" key="2">
    <source>
        <dbReference type="EMBL" id="JAI01118.1"/>
    </source>
</evidence>